<dbReference type="Proteomes" id="UP000521943">
    <property type="component" value="Unassembled WGS sequence"/>
</dbReference>
<evidence type="ECO:0000313" key="2">
    <source>
        <dbReference type="EMBL" id="KAF6765089.1"/>
    </source>
</evidence>
<dbReference type="PANTHER" id="PTHR12461">
    <property type="entry name" value="HYPOXIA-INDUCIBLE FACTOR 1 ALPHA INHIBITOR-RELATED"/>
    <property type="match status" value="1"/>
</dbReference>
<feature type="non-terminal residue" evidence="2">
    <location>
        <position position="1"/>
    </location>
</feature>
<evidence type="ECO:0000259" key="1">
    <source>
        <dbReference type="PROSITE" id="PS51184"/>
    </source>
</evidence>
<comment type="caution">
    <text evidence="2">The sequence shown here is derived from an EMBL/GenBank/DDBJ whole genome shotgun (WGS) entry which is preliminary data.</text>
</comment>
<name>A0A8H6III5_9AGAR</name>
<dbReference type="Gene3D" id="2.60.120.650">
    <property type="entry name" value="Cupin"/>
    <property type="match status" value="1"/>
</dbReference>
<dbReference type="SMART" id="SM00558">
    <property type="entry name" value="JmjC"/>
    <property type="match status" value="1"/>
</dbReference>
<dbReference type="Pfam" id="PF13621">
    <property type="entry name" value="Cupin_8"/>
    <property type="match status" value="1"/>
</dbReference>
<dbReference type="EMBL" id="JACGCI010000003">
    <property type="protein sequence ID" value="KAF6765089.1"/>
    <property type="molecule type" value="Genomic_DNA"/>
</dbReference>
<dbReference type="AlphaFoldDB" id="A0A8H6III5"/>
<protein>
    <recommendedName>
        <fullName evidence="1">JmjC domain-containing protein</fullName>
    </recommendedName>
</protein>
<dbReference type="SUPFAM" id="SSF51197">
    <property type="entry name" value="Clavaminate synthase-like"/>
    <property type="match status" value="1"/>
</dbReference>
<dbReference type="PROSITE" id="PS51184">
    <property type="entry name" value="JMJC"/>
    <property type="match status" value="1"/>
</dbReference>
<feature type="domain" description="JmjC" evidence="1">
    <location>
        <begin position="189"/>
        <end position="347"/>
    </location>
</feature>
<dbReference type="InterPro" id="IPR041667">
    <property type="entry name" value="Cupin_8"/>
</dbReference>
<keyword evidence="3" id="KW-1185">Reference proteome</keyword>
<dbReference type="OrthoDB" id="47172at2759"/>
<organism evidence="2 3">
    <name type="scientific">Ephemerocybe angulata</name>
    <dbReference type="NCBI Taxonomy" id="980116"/>
    <lineage>
        <taxon>Eukaryota</taxon>
        <taxon>Fungi</taxon>
        <taxon>Dikarya</taxon>
        <taxon>Basidiomycota</taxon>
        <taxon>Agaricomycotina</taxon>
        <taxon>Agaricomycetes</taxon>
        <taxon>Agaricomycetidae</taxon>
        <taxon>Agaricales</taxon>
        <taxon>Agaricineae</taxon>
        <taxon>Psathyrellaceae</taxon>
        <taxon>Ephemerocybe</taxon>
    </lineage>
</organism>
<sequence length="347" mass="38460">ELWLCRRIYTDACILSALVQDAAGKLLEAIGTLDYALIIAGAAGESRFEIIHGLIDAFQAPLREASPVVATNDGPEEPVEPLPTTLASSTFPIPRISEPSFLSFQSTQSKAPFIVPGYAQGWPALNEHPWRRASHLRAASGPGRVVPVEVGENYLSDKWNQVIMSWDAFLSSLDFEDQETCRVQVEGIQYLAQHNLFTQMPALEDDIEIPVYAYACLTSDGRVHQPPSNERQLVINSWLGPKGTISPPHTDPFHNLYVQVVGQKTVWLAPPCRDISRILSPPQTSSPLQNTSRCDIFAGEMDAEFATLVLPHAIHATLNPGDLLYIPAGWWHAMRSERTSFSLSFWF</sequence>
<reference evidence="2 3" key="1">
    <citation type="submission" date="2020-07" db="EMBL/GenBank/DDBJ databases">
        <title>Comparative genomics of pyrophilous fungi reveals a link between fire events and developmental genes.</title>
        <authorList>
            <consortium name="DOE Joint Genome Institute"/>
            <person name="Steindorff A.S."/>
            <person name="Carver A."/>
            <person name="Calhoun S."/>
            <person name="Stillman K."/>
            <person name="Liu H."/>
            <person name="Lipzen A."/>
            <person name="Pangilinan J."/>
            <person name="Labutti K."/>
            <person name="Bruns T.D."/>
            <person name="Grigoriev I.V."/>
        </authorList>
    </citation>
    <scope>NUCLEOTIDE SEQUENCE [LARGE SCALE GENOMIC DNA]</scope>
    <source>
        <strain evidence="2 3">CBS 144469</strain>
    </source>
</reference>
<dbReference type="InterPro" id="IPR003347">
    <property type="entry name" value="JmjC_dom"/>
</dbReference>
<feature type="non-terminal residue" evidence="2">
    <location>
        <position position="347"/>
    </location>
</feature>
<gene>
    <name evidence="2" type="ORF">DFP72DRAFT_749373</name>
</gene>
<dbReference type="PANTHER" id="PTHR12461:SF94">
    <property type="entry name" value="JMJC DOMAIN-CONTAINING PROTEIN"/>
    <property type="match status" value="1"/>
</dbReference>
<dbReference type="CDD" id="cd02208">
    <property type="entry name" value="cupin_RmlC-like"/>
    <property type="match status" value="1"/>
</dbReference>
<evidence type="ECO:0000313" key="3">
    <source>
        <dbReference type="Proteomes" id="UP000521943"/>
    </source>
</evidence>
<proteinExistence type="predicted"/>
<accession>A0A8H6III5</accession>